<evidence type="ECO:0000259" key="7">
    <source>
        <dbReference type="Pfam" id="PF01345"/>
    </source>
</evidence>
<dbReference type="SUPFAM" id="SSF117074">
    <property type="entry name" value="Hypothetical protein PA1324"/>
    <property type="match status" value="5"/>
</dbReference>
<evidence type="ECO:0000256" key="4">
    <source>
        <dbReference type="SAM" id="MobiDB-lite"/>
    </source>
</evidence>
<feature type="domain" description="DUF11" evidence="7">
    <location>
        <begin position="2690"/>
        <end position="2784"/>
    </location>
</feature>
<keyword evidence="5" id="KW-1133">Transmembrane helix</keyword>
<dbReference type="EMBL" id="RFFI01000004">
    <property type="protein sequence ID" value="RMI14145.1"/>
    <property type="molecule type" value="Genomic_DNA"/>
</dbReference>
<dbReference type="Pfam" id="PF01345">
    <property type="entry name" value="DUF11"/>
    <property type="match status" value="1"/>
</dbReference>
<dbReference type="GO" id="GO:0005975">
    <property type="term" value="P:carbohydrate metabolic process"/>
    <property type="evidence" value="ECO:0007669"/>
    <property type="project" value="UniProtKB-ARBA"/>
</dbReference>
<comment type="caution">
    <text evidence="9">The sequence shown here is derived from an EMBL/GenBank/DDBJ whole genome shotgun (WGS) entry which is preliminary data.</text>
</comment>
<keyword evidence="5" id="KW-0472">Membrane</keyword>
<feature type="domain" description="SD-repeat containing protein B" evidence="8">
    <location>
        <begin position="2293"/>
        <end position="2412"/>
    </location>
</feature>
<dbReference type="OrthoDB" id="3169091at2"/>
<accession>A0A3M2JTS5</accession>
<keyword evidence="3 6" id="KW-0732">Signal</keyword>
<evidence type="ECO:0000256" key="5">
    <source>
        <dbReference type="SAM" id="Phobius"/>
    </source>
</evidence>
<feature type="signal peptide" evidence="6">
    <location>
        <begin position="1"/>
        <end position="34"/>
    </location>
</feature>
<feature type="chain" id="PRO_5018257431" description="DUF11 domain-containing protein" evidence="6">
    <location>
        <begin position="35"/>
        <end position="2869"/>
    </location>
</feature>
<dbReference type="InterPro" id="IPR033764">
    <property type="entry name" value="Sdr_B"/>
</dbReference>
<dbReference type="InterPro" id="IPR013783">
    <property type="entry name" value="Ig-like_fold"/>
</dbReference>
<feature type="region of interest" description="Disordered" evidence="4">
    <location>
        <begin position="2496"/>
        <end position="2527"/>
    </location>
</feature>
<protein>
    <recommendedName>
        <fullName evidence="11">DUF11 domain-containing protein</fullName>
    </recommendedName>
</protein>
<dbReference type="PANTHER" id="PTHR23303:SF15">
    <property type="entry name" value="COLOSSIN-A"/>
    <property type="match status" value="1"/>
</dbReference>
<evidence type="ECO:0000256" key="2">
    <source>
        <dbReference type="ARBA" id="ARBA00022525"/>
    </source>
</evidence>
<dbReference type="RefSeq" id="WP_122147672.1">
    <property type="nucleotide sequence ID" value="NZ_RFFI01000004.1"/>
</dbReference>
<dbReference type="InterPro" id="IPR047589">
    <property type="entry name" value="DUF11_rpt"/>
</dbReference>
<dbReference type="GO" id="GO:0005576">
    <property type="term" value="C:extracellular region"/>
    <property type="evidence" value="ECO:0007669"/>
    <property type="project" value="UniProtKB-SubCell"/>
</dbReference>
<feature type="transmembrane region" description="Helical" evidence="5">
    <location>
        <begin position="2828"/>
        <end position="2848"/>
    </location>
</feature>
<keyword evidence="10" id="KW-1185">Reference proteome</keyword>
<dbReference type="Pfam" id="PF17210">
    <property type="entry name" value="SdrD_B"/>
    <property type="match status" value="5"/>
</dbReference>
<evidence type="ECO:0000256" key="1">
    <source>
        <dbReference type="ARBA" id="ARBA00004613"/>
    </source>
</evidence>
<dbReference type="NCBIfam" id="TIGR01451">
    <property type="entry name" value="B_ant_repeat"/>
    <property type="match status" value="1"/>
</dbReference>
<sequence>MRLWHTLRRPAVLVTVGALLAPLALAASATVAVAADEPTLQVTGFSVTAGAAATTPAPAADPAYASDLAYTATPAGSTTTTQVAYRCASDTEDCVDAAGTVVLDRFRLTAPVSVAGLDPAPTVTYFTDAAATQVTADPAAAIAFRVAFAEELTEGGSGLLAGTTGTFTFAAALVTPSGGGTQQGSAVITPSSEVGAGTPSRVRVTGAFPVNLATTTALAWARTAYLSGVDDGTDSPTNTATVTARLTGDPAETFTVQWGGTDPTQRPAAGTVGMLTDLTDVTVTGWPTDAASVTVTGWRWTGASSAPAQVAIGTVAAGSPQAAADLLAGIDPAVRSALTGLRLAFTAASGSTLPSGATATVVVGVREHASAGSTPVTRAGAAASYVTDAPAATFDPASDLNTLTVTGTATSSAVRGATTSSPVADSRGFRVLDPRPYAGSRTALTGLVAGTVYGGGFVAATAAGTNWSRRAVDQLVLTVPAATADITATNAALDPDLPARDTRVLGSGLAFAGFGAARGGGTSADGSGVVVTGLTGPARLQLTVTSASGTSPVVDLDATAPAVPTDPAAFGLTSWSEVTGFSAVLRGTGAAVPLGATVTLPYLLRAATSAQAQTYAAHTSVRTVLGAETSAITPRAARSGNRPVTAATIPVAVPTVGVAGSKYVVEPYVAVTGGTATVVLEGIARPGASGHLPDTLLVEDSARAATSGGTTGAAWWDVFRPTAVDGEAPAGADVRVEYYTNTTGAPVWQEYAASLTDLQGSATWRGMRVVTTAADGTTFADGTTARARITFATRAPFLNGRTWAVDGQLTNVAQITSSASIEGNVVSSTPTRVSDVVTGVAPGPDGTTALVKVLNSRTGTEGTGTTPTATLTWGTDGQAHTSVVVADANGLAAGDRTPATGGDQSFWDSFDLTRVLPITSGAAPVGGSAYDPYLVFDQITDVRVFDTVDGTWHSLRTEEWSGGAWGAAAGGRNDVTFAAGTFPFVGAFPGMTVGSALQGRVGGIELVVEPRTGPQRDAAVPAGDWRRALLGTLTDGAVASTDGPAREIQLGLRLRDLSRSTGTPVNNAFRYTTASAGHVANSGRVTGWTAVGGAGTATDLGGPINPSGWWTYRIQPGALGVATNKSWLRVENGTPLEPSTDLDQLALPVEGPGAPAEAWPSARMTVTGRSTSTTRVDSLTLTEPAGIDTATDLDADSPFAQFAITDLSVLTDIDGAAAPMVVLYRWDAQDGLTADAPVTRDVALAASETDLADVVGVQARYTGRITTVGTVRLSATTRLLAENRVTGTPTPTGLSVTNEVETRVSDARVCADESGDPTAAAGCTADVLRRTAAATVTVRDPEVVAFPELDVTPVDVQRDATGGAPVTSVLSAQNFGVTEADQLVVTDADPRYFNAVAARTLRVDRLPTGAEAATLEVLVAGDALDIGADGAYDGTQAWATWATGATAGATWDLAALAGANGVTADDVIGVRIRFVDTGGGRLTAPGEGYGQATLAGVLRTELRTGGLPSAVGADGWRHDGAPELTVNPGESVRGEISNRITAQAVRDQLASTEQTTGDVTTAVHAGAATVQVTKAEVDAAARKPGDAVRYRITVANTATGTGAADLTGLVVTDRLPEDGSLVYGTPPDGEQPVVVQAPGGGASPLDAPVVTADEDTIVLTFGADDRLAPGQQVEVLLWVRIADALSTTSVVNTATAGSASRPVVAVSGGTDGGTTCTPGTYDADAQACLATAGALTIGGANVYVSEKWVRDAASTEGAVRTVPAKPGRSAACAPRGTGADAGWYRYPCSVVTTAGSRTDWQIQVASRASVTTDRLEMVDMLPTVGDYPAMDGSASGRRGSQWRPVWDGVVPTLAAVSGLPAGATLQVYTTTADYRAGGSAPSGSFDPVPGTWSATPLTPGSTVPAAQAARVTGFKFVVTFASGDRFSNGERVRVGWSMRTPLTGAPVATDAWNSFAFRVPADAGAGRPADVTSVPLKAGARYAVAPPTGDPLLAVGDRVWLDTDRDGVQGPGESGVEGALVDVFQGSGPSAVWAASATTDAAGDWVVDGLPAGTYQVRVTLRPALAEVYRFTTTDAGADDVDSDVVPDGADPAAGSIADVVLTTAQPTVVAVADMPAAWRDAHPGLTATSVDATRDAGVQWRPVAVGDRVWFDADRDGVQGPGEDAVPGATVRLLDGGADGTGTTVLATTTTGADGGYRFDGLDPGTYRVEVELPDALADRWTFTTPLTGDIATDSDVEAVTARLGRTAAFALAPGAGLVRVSDLAGDPVWSGADADYADPTRDAGLVERPVRVGDRVWADLDGDGVQETGEPGLPGVVLVLTTPSGDPVTDAAGQPVGPVTTAADGAYLFDGLLPGAYVVTVDEVASAPALTGYVTTPAGVGDPATDSSTGTATSATLVGGGADLTLDFGYRPLRALGDRVWLDSDRDGVQDPGEPGFAGATVRLLDAGGAVLGTTTTDADGLWWFDLLEPGDYRVEVELAPADAARYGWTVPRSADAPRADADSDVEDAGTPGLGRTPLITLGPDAPGLRATTPADGVTAPYVDPTWDAGLVERPVSVGDLVWFDRDGDGVQDAGEPGIAGVVLELRTPDGRDVVAADGTPVAPVTTDADGRYVFTGLLPGEYVVRVDRIASRTALAGYAPTVAGAGADRALDSSTWSAGSRVLVGGEDDPTLDFGMVLASDVQLALRKTAVARTATTITWDVTVASTGTQDAYAGFTVIDALPGSLTFRTAQGTGFACAAVDRLVTCDHDGSLAAGESATVRIVTGVAAGAADVTNTASVNVDGRGYRFEVLAAEDDAWSDPVADPSGSGTGAAGSPLAVTGATLAGPLGLAAALLALGAVLLAVGGRTRTVVGTPARVARRRHRA</sequence>
<feature type="domain" description="SD-repeat containing protein B" evidence="8">
    <location>
        <begin position="1994"/>
        <end position="2101"/>
    </location>
</feature>
<evidence type="ECO:0000256" key="6">
    <source>
        <dbReference type="SAM" id="SignalP"/>
    </source>
</evidence>
<gene>
    <name evidence="9" type="ORF">EBM89_01390</name>
</gene>
<comment type="subcellular location">
    <subcellularLocation>
        <location evidence="1">Secreted</location>
    </subcellularLocation>
</comment>
<evidence type="ECO:0000259" key="8">
    <source>
        <dbReference type="Pfam" id="PF17210"/>
    </source>
</evidence>
<organism evidence="9 10">
    <name type="scientific">Cellulomonas triticagri</name>
    <dbReference type="NCBI Taxonomy" id="2483352"/>
    <lineage>
        <taxon>Bacteria</taxon>
        <taxon>Bacillati</taxon>
        <taxon>Actinomycetota</taxon>
        <taxon>Actinomycetes</taxon>
        <taxon>Micrococcales</taxon>
        <taxon>Cellulomonadaceae</taxon>
        <taxon>Cellulomonas</taxon>
    </lineage>
</organism>
<keyword evidence="2" id="KW-0964">Secreted</keyword>
<dbReference type="PANTHER" id="PTHR23303">
    <property type="entry name" value="CARBOXYPEPTIDASE REGULATORY REGION-CONTAINING"/>
    <property type="match status" value="1"/>
</dbReference>
<evidence type="ECO:0008006" key="11">
    <source>
        <dbReference type="Google" id="ProtNLM"/>
    </source>
</evidence>
<evidence type="ECO:0000313" key="9">
    <source>
        <dbReference type="EMBL" id="RMI14145.1"/>
    </source>
</evidence>
<dbReference type="Proteomes" id="UP000269289">
    <property type="component" value="Unassembled WGS sequence"/>
</dbReference>
<proteinExistence type="predicted"/>
<dbReference type="InterPro" id="IPR001434">
    <property type="entry name" value="OmcB-like_DUF11"/>
</dbReference>
<dbReference type="Gene3D" id="2.60.40.10">
    <property type="entry name" value="Immunoglobulins"/>
    <property type="match status" value="5"/>
</dbReference>
<evidence type="ECO:0000313" key="10">
    <source>
        <dbReference type="Proteomes" id="UP000269289"/>
    </source>
</evidence>
<reference evidence="9 10" key="1">
    <citation type="submission" date="2018-10" db="EMBL/GenBank/DDBJ databases">
        <title>Isolation, diversity and antifungal activity of actinobacteria from wheat.</title>
        <authorList>
            <person name="Han C."/>
        </authorList>
    </citation>
    <scope>NUCLEOTIDE SEQUENCE [LARGE SCALE GENOMIC DNA]</scope>
    <source>
        <strain evidence="9 10">NEAU-YY56</strain>
    </source>
</reference>
<keyword evidence="5" id="KW-0812">Transmembrane</keyword>
<evidence type="ECO:0000256" key="3">
    <source>
        <dbReference type="ARBA" id="ARBA00022729"/>
    </source>
</evidence>
<feature type="domain" description="SD-repeat containing protein B" evidence="8">
    <location>
        <begin position="2559"/>
        <end position="2679"/>
    </location>
</feature>
<feature type="domain" description="SD-repeat containing protein B" evidence="8">
    <location>
        <begin position="2145"/>
        <end position="2245"/>
    </location>
</feature>
<name>A0A3M2JTS5_9CELL</name>
<feature type="domain" description="SD-repeat containing protein B" evidence="8">
    <location>
        <begin position="2417"/>
        <end position="2508"/>
    </location>
</feature>
<dbReference type="InterPro" id="IPR051417">
    <property type="entry name" value="SDr/BOS_complex"/>
</dbReference>